<dbReference type="Proteomes" id="UP001230649">
    <property type="component" value="Unassembled WGS sequence"/>
</dbReference>
<dbReference type="EMBL" id="JASBWS010000031">
    <property type="protein sequence ID" value="KAJ9108484.1"/>
    <property type="molecule type" value="Genomic_DNA"/>
</dbReference>
<proteinExistence type="predicted"/>
<reference evidence="1" key="1">
    <citation type="submission" date="2023-04" db="EMBL/GenBank/DDBJ databases">
        <title>Draft Genome sequencing of Naganishia species isolated from polar environments using Oxford Nanopore Technology.</title>
        <authorList>
            <person name="Leo P."/>
            <person name="Venkateswaran K."/>
        </authorList>
    </citation>
    <scope>NUCLEOTIDE SEQUENCE</scope>
    <source>
        <strain evidence="1">MNA-CCFEE 5262</strain>
    </source>
</reference>
<accession>A0ACC2WB65</accession>
<protein>
    <submittedName>
        <fullName evidence="1">Uncharacterized protein</fullName>
    </submittedName>
</protein>
<organism evidence="1 2">
    <name type="scientific">Naganishia adeliensis</name>
    <dbReference type="NCBI Taxonomy" id="92952"/>
    <lineage>
        <taxon>Eukaryota</taxon>
        <taxon>Fungi</taxon>
        <taxon>Dikarya</taxon>
        <taxon>Basidiomycota</taxon>
        <taxon>Agaricomycotina</taxon>
        <taxon>Tremellomycetes</taxon>
        <taxon>Filobasidiales</taxon>
        <taxon>Filobasidiaceae</taxon>
        <taxon>Naganishia</taxon>
    </lineage>
</organism>
<sequence>MSAPAPVPEASTTRQRQTAGRPMTGNDAVQQTVINETSASEAPASLSTDPRKKVPRNEPKIKPPFANTSMNKFLTNLMLAVLALAGFYIWRVTVWAQESGGYWALITGTGSAAKGAASSAVAASSLAAAAISTATSSASNAARTTVKAGKNAASSVTSSAPADVQSQIFSLATALGVPLADLSNAIRPLIDPTVPNPLDEVKRLREQLELQKGLHEQVVASKEEVVQQEEAKKPSVLDIMNEAFLD</sequence>
<evidence type="ECO:0000313" key="1">
    <source>
        <dbReference type="EMBL" id="KAJ9108484.1"/>
    </source>
</evidence>
<name>A0ACC2WB65_9TREE</name>
<evidence type="ECO:0000313" key="2">
    <source>
        <dbReference type="Proteomes" id="UP001230649"/>
    </source>
</evidence>
<gene>
    <name evidence="1" type="ORF">QFC20_003390</name>
</gene>
<keyword evidence="2" id="KW-1185">Reference proteome</keyword>
<comment type="caution">
    <text evidence="1">The sequence shown here is derived from an EMBL/GenBank/DDBJ whole genome shotgun (WGS) entry which is preliminary data.</text>
</comment>